<dbReference type="InterPro" id="IPR027165">
    <property type="entry name" value="CND3"/>
</dbReference>
<dbReference type="SUPFAM" id="SSF48371">
    <property type="entry name" value="ARM repeat"/>
    <property type="match status" value="1"/>
</dbReference>
<dbReference type="EMBL" id="CAJVPZ010009256">
    <property type="protein sequence ID" value="CAG8607045.1"/>
    <property type="molecule type" value="Genomic_DNA"/>
</dbReference>
<reference evidence="8" key="1">
    <citation type="submission" date="2021-06" db="EMBL/GenBank/DDBJ databases">
        <authorList>
            <person name="Kallberg Y."/>
            <person name="Tangrot J."/>
            <person name="Rosling A."/>
        </authorList>
    </citation>
    <scope>NUCLEOTIDE SEQUENCE</scope>
    <source>
        <strain evidence="8">IN212</strain>
    </source>
</reference>
<comment type="subcellular location">
    <subcellularLocation>
        <location evidence="1">Chromosome</location>
    </subcellularLocation>
</comment>
<protein>
    <submittedName>
        <fullName evidence="8">14806_t:CDS:1</fullName>
    </submittedName>
</protein>
<evidence type="ECO:0000313" key="9">
    <source>
        <dbReference type="Proteomes" id="UP000789396"/>
    </source>
</evidence>
<evidence type="ECO:0000256" key="1">
    <source>
        <dbReference type="ARBA" id="ARBA00004286"/>
    </source>
</evidence>
<evidence type="ECO:0000256" key="2">
    <source>
        <dbReference type="ARBA" id="ARBA00022454"/>
    </source>
</evidence>
<dbReference type="PANTHER" id="PTHR14418:SF5">
    <property type="entry name" value="CONDENSIN COMPLEX SUBUNIT 3"/>
    <property type="match status" value="1"/>
</dbReference>
<gene>
    <name evidence="8" type="ORF">RFULGI_LOCUS6830</name>
</gene>
<keyword evidence="4" id="KW-0498">Mitosis</keyword>
<feature type="domain" description="Nuclear condensin complex subunit 3 C-terminal" evidence="7">
    <location>
        <begin position="146"/>
        <end position="219"/>
    </location>
</feature>
<evidence type="ECO:0000259" key="7">
    <source>
        <dbReference type="Pfam" id="PF12719"/>
    </source>
</evidence>
<keyword evidence="3" id="KW-0132">Cell division</keyword>
<keyword evidence="2" id="KW-0158">Chromosome</keyword>
<dbReference type="GO" id="GO:0000796">
    <property type="term" value="C:condensin complex"/>
    <property type="evidence" value="ECO:0007669"/>
    <property type="project" value="InterPro"/>
</dbReference>
<dbReference type="InterPro" id="IPR025977">
    <property type="entry name" value="Cnd3_C"/>
</dbReference>
<dbReference type="GO" id="GO:0051301">
    <property type="term" value="P:cell division"/>
    <property type="evidence" value="ECO:0007669"/>
    <property type="project" value="UniProtKB-KW"/>
</dbReference>
<dbReference type="GO" id="GO:0000793">
    <property type="term" value="C:condensed chromosome"/>
    <property type="evidence" value="ECO:0007669"/>
    <property type="project" value="TreeGrafter"/>
</dbReference>
<comment type="caution">
    <text evidence="8">The sequence shown here is derived from an EMBL/GenBank/DDBJ whole genome shotgun (WGS) entry which is preliminary data.</text>
</comment>
<sequence>NVGKNKGDDDHGKDVIEKFIGIEVRRAVIYNIEYNEETLAHILQRARDIDPMNRRGVYMKLTEEINDFRVLSIEDREKLLSWEVTRLAFFIQRYNNFMNQASDEEQVNFAFIVGQLFLLAKLLDYGDEGNEVLVSLQECLKNENEEVQAIAVIFLPTLIELLKEYRYLDKNDNAVPPLQIVQQLVDWTNPFKVKRPLADSVARNALNKFESALLNYFDDAPDALDDEELEQLKDIFEFVDHLEGTINKFS</sequence>
<keyword evidence="6" id="KW-0131">Cell cycle</keyword>
<evidence type="ECO:0000256" key="5">
    <source>
        <dbReference type="ARBA" id="ARBA00023067"/>
    </source>
</evidence>
<dbReference type="AlphaFoldDB" id="A0A9N9CKR0"/>
<dbReference type="InterPro" id="IPR016024">
    <property type="entry name" value="ARM-type_fold"/>
</dbReference>
<keyword evidence="5" id="KW-0226">DNA condensation</keyword>
<evidence type="ECO:0000256" key="6">
    <source>
        <dbReference type="ARBA" id="ARBA00023306"/>
    </source>
</evidence>
<name>A0A9N9CKR0_9GLOM</name>
<dbReference type="PANTHER" id="PTHR14418">
    <property type="entry name" value="CONDENSIN COMPLEX SUBUNIT 3-RELATED"/>
    <property type="match status" value="1"/>
</dbReference>
<dbReference type="Pfam" id="PF12719">
    <property type="entry name" value="Cnd3"/>
    <property type="match status" value="1"/>
</dbReference>
<organism evidence="8 9">
    <name type="scientific">Racocetra fulgida</name>
    <dbReference type="NCBI Taxonomy" id="60492"/>
    <lineage>
        <taxon>Eukaryota</taxon>
        <taxon>Fungi</taxon>
        <taxon>Fungi incertae sedis</taxon>
        <taxon>Mucoromycota</taxon>
        <taxon>Glomeromycotina</taxon>
        <taxon>Glomeromycetes</taxon>
        <taxon>Diversisporales</taxon>
        <taxon>Gigasporaceae</taxon>
        <taxon>Racocetra</taxon>
    </lineage>
</organism>
<proteinExistence type="predicted"/>
<feature type="non-terminal residue" evidence="8">
    <location>
        <position position="250"/>
    </location>
</feature>
<evidence type="ECO:0000313" key="8">
    <source>
        <dbReference type="EMBL" id="CAG8607045.1"/>
    </source>
</evidence>
<evidence type="ECO:0000256" key="4">
    <source>
        <dbReference type="ARBA" id="ARBA00022776"/>
    </source>
</evidence>
<feature type="non-terminal residue" evidence="8">
    <location>
        <position position="1"/>
    </location>
</feature>
<dbReference type="Proteomes" id="UP000789396">
    <property type="component" value="Unassembled WGS sequence"/>
</dbReference>
<accession>A0A9N9CKR0</accession>
<keyword evidence="9" id="KW-1185">Reference proteome</keyword>
<dbReference type="OrthoDB" id="27187at2759"/>
<dbReference type="GO" id="GO:0007076">
    <property type="term" value="P:mitotic chromosome condensation"/>
    <property type="evidence" value="ECO:0007669"/>
    <property type="project" value="InterPro"/>
</dbReference>
<evidence type="ECO:0000256" key="3">
    <source>
        <dbReference type="ARBA" id="ARBA00022618"/>
    </source>
</evidence>